<evidence type="ECO:0000313" key="2">
    <source>
        <dbReference type="Proteomes" id="UP000248544"/>
    </source>
</evidence>
<evidence type="ECO:0000313" key="1">
    <source>
        <dbReference type="EMBL" id="PZG40885.1"/>
    </source>
</evidence>
<dbReference type="AlphaFoldDB" id="A0A2W2GLB8"/>
<organism evidence="1 2">
    <name type="scientific">Spongiactinospora gelatinilytica</name>
    <dbReference type="NCBI Taxonomy" id="2666298"/>
    <lineage>
        <taxon>Bacteria</taxon>
        <taxon>Bacillati</taxon>
        <taxon>Actinomycetota</taxon>
        <taxon>Actinomycetes</taxon>
        <taxon>Streptosporangiales</taxon>
        <taxon>Streptosporangiaceae</taxon>
        <taxon>Spongiactinospora</taxon>
    </lineage>
</organism>
<accession>A0A2W2GLB8</accession>
<dbReference type="Gene3D" id="3.40.50.1820">
    <property type="entry name" value="alpha/beta hydrolase"/>
    <property type="match status" value="1"/>
</dbReference>
<comment type="caution">
    <text evidence="1">The sequence shown here is derived from an EMBL/GenBank/DDBJ whole genome shotgun (WGS) entry which is preliminary data.</text>
</comment>
<name>A0A2W2GLB8_9ACTN</name>
<reference evidence="1 2" key="1">
    <citation type="submission" date="2018-01" db="EMBL/GenBank/DDBJ databases">
        <title>Draft genome sequence of Sphaerisporangium sp. 7K107.</title>
        <authorList>
            <person name="Sahin N."/>
            <person name="Saygin H."/>
            <person name="Ay H."/>
        </authorList>
    </citation>
    <scope>NUCLEOTIDE SEQUENCE [LARGE SCALE GENOMIC DNA]</scope>
    <source>
        <strain evidence="1 2">7K107</strain>
    </source>
</reference>
<dbReference type="EMBL" id="POUA01000188">
    <property type="protein sequence ID" value="PZG40885.1"/>
    <property type="molecule type" value="Genomic_DNA"/>
</dbReference>
<proteinExistence type="predicted"/>
<dbReference type="RefSeq" id="WP_111169399.1">
    <property type="nucleotide sequence ID" value="NZ_POUA01000188.1"/>
</dbReference>
<gene>
    <name evidence="1" type="ORF">C1I98_22380</name>
</gene>
<dbReference type="Proteomes" id="UP000248544">
    <property type="component" value="Unassembled WGS sequence"/>
</dbReference>
<keyword evidence="2" id="KW-1185">Reference proteome</keyword>
<feature type="non-terminal residue" evidence="1">
    <location>
        <position position="1"/>
    </location>
</feature>
<keyword evidence="1" id="KW-0378">Hydrolase</keyword>
<dbReference type="GO" id="GO:0016787">
    <property type="term" value="F:hydrolase activity"/>
    <property type="evidence" value="ECO:0007669"/>
    <property type="project" value="UniProtKB-KW"/>
</dbReference>
<protein>
    <submittedName>
        <fullName evidence="1">Alpha/beta hydrolase</fullName>
    </submittedName>
</protein>
<dbReference type="InterPro" id="IPR029058">
    <property type="entry name" value="AB_hydrolase_fold"/>
</dbReference>
<dbReference type="SUPFAM" id="SSF53474">
    <property type="entry name" value="alpha/beta-Hydrolases"/>
    <property type="match status" value="1"/>
</dbReference>
<sequence length="267" mass="29433">PARPEPSEEEARDLLRRFATEIDFQPRSPILYSPGDQGLAYEDVTFPSADGVPLEGWFIPAPGSNKLVIANHPIGFNRSGMPAHLEPWRWQWESSGNALEINFIPDYRIPHEAGFNVLAYDLRSHGHSGEGNGGVTSGGIYEARDVIGSLKYARDRRDTRDMAVGLFSRCLGAIATFAAMARAPEAFGAVRCLVAAQPVTARTILARTLARMGLPGRIDELERLIVMDTSIEPRRRDPGSGRGSVRVPTFLYQVRDDILTHPDDVRA</sequence>